<evidence type="ECO:0000313" key="2">
    <source>
        <dbReference type="Proteomes" id="UP001177003"/>
    </source>
</evidence>
<protein>
    <submittedName>
        <fullName evidence="1">Uncharacterized protein</fullName>
    </submittedName>
</protein>
<organism evidence="1 2">
    <name type="scientific">Lactuca saligna</name>
    <name type="common">Willowleaf lettuce</name>
    <dbReference type="NCBI Taxonomy" id="75948"/>
    <lineage>
        <taxon>Eukaryota</taxon>
        <taxon>Viridiplantae</taxon>
        <taxon>Streptophyta</taxon>
        <taxon>Embryophyta</taxon>
        <taxon>Tracheophyta</taxon>
        <taxon>Spermatophyta</taxon>
        <taxon>Magnoliopsida</taxon>
        <taxon>eudicotyledons</taxon>
        <taxon>Gunneridae</taxon>
        <taxon>Pentapetalae</taxon>
        <taxon>asterids</taxon>
        <taxon>campanulids</taxon>
        <taxon>Asterales</taxon>
        <taxon>Asteraceae</taxon>
        <taxon>Cichorioideae</taxon>
        <taxon>Cichorieae</taxon>
        <taxon>Lactucinae</taxon>
        <taxon>Lactuca</taxon>
    </lineage>
</organism>
<evidence type="ECO:0000313" key="1">
    <source>
        <dbReference type="EMBL" id="CAI9278012.1"/>
    </source>
</evidence>
<reference evidence="1" key="1">
    <citation type="submission" date="2023-04" db="EMBL/GenBank/DDBJ databases">
        <authorList>
            <person name="Vijverberg K."/>
            <person name="Xiong W."/>
            <person name="Schranz E."/>
        </authorList>
    </citation>
    <scope>NUCLEOTIDE SEQUENCE</scope>
</reference>
<name>A0AA35YQB3_LACSI</name>
<dbReference type="Proteomes" id="UP001177003">
    <property type="component" value="Chromosome 3"/>
</dbReference>
<keyword evidence="2" id="KW-1185">Reference proteome</keyword>
<gene>
    <name evidence="1" type="ORF">LSALG_LOCUS17914</name>
</gene>
<proteinExistence type="predicted"/>
<sequence>MEATVAPKKKDATPVTLGMEDNNDEWCEILPSYFSASQSHSDNLLTVAHTLCIYSLCISGFVVPAMNQDLSTFSPSTARRIHQLLLRFMDMQLLRASSSEILMLSTI</sequence>
<dbReference type="EMBL" id="OX465079">
    <property type="protein sequence ID" value="CAI9278012.1"/>
    <property type="molecule type" value="Genomic_DNA"/>
</dbReference>
<dbReference type="AlphaFoldDB" id="A0AA35YQB3"/>
<accession>A0AA35YQB3</accession>